<name>A0A9I9DHD6_CUCME</name>
<evidence type="ECO:0000256" key="1">
    <source>
        <dbReference type="SAM" id="MobiDB-lite"/>
    </source>
</evidence>
<protein>
    <submittedName>
        <fullName evidence="2">Uncharacterized protein</fullName>
    </submittedName>
</protein>
<dbReference type="EnsemblPlants" id="MELO3C018339.2.1">
    <property type="protein sequence ID" value="MELO3C018339.2.1"/>
    <property type="gene ID" value="MELO3C018339.2"/>
</dbReference>
<accession>A0A9I9DHD6</accession>
<reference evidence="2" key="1">
    <citation type="submission" date="2023-03" db="UniProtKB">
        <authorList>
            <consortium name="EnsemblPlants"/>
        </authorList>
    </citation>
    <scope>IDENTIFICATION</scope>
</reference>
<proteinExistence type="predicted"/>
<evidence type="ECO:0000313" key="2">
    <source>
        <dbReference type="EnsemblPlants" id="MELO3C018339.2.1"/>
    </source>
</evidence>
<dbReference type="AlphaFoldDB" id="A0A9I9DHD6"/>
<sequence>MEKEKGIEEENRKENDGDMRFRDENKEKNEEYLRFEEGWKQRDGKREKTREGGRSEKDYAAKEKDYVENLKGLRGGVSQIWEGLRENTEVMETLKLGFP</sequence>
<organism evidence="2">
    <name type="scientific">Cucumis melo</name>
    <name type="common">Muskmelon</name>
    <dbReference type="NCBI Taxonomy" id="3656"/>
    <lineage>
        <taxon>Eukaryota</taxon>
        <taxon>Viridiplantae</taxon>
        <taxon>Streptophyta</taxon>
        <taxon>Embryophyta</taxon>
        <taxon>Tracheophyta</taxon>
        <taxon>Spermatophyta</taxon>
        <taxon>Magnoliopsida</taxon>
        <taxon>eudicotyledons</taxon>
        <taxon>Gunneridae</taxon>
        <taxon>Pentapetalae</taxon>
        <taxon>rosids</taxon>
        <taxon>fabids</taxon>
        <taxon>Cucurbitales</taxon>
        <taxon>Cucurbitaceae</taxon>
        <taxon>Benincaseae</taxon>
        <taxon>Cucumis</taxon>
    </lineage>
</organism>
<dbReference type="Gramene" id="MELO3C018339.2.1">
    <property type="protein sequence ID" value="MELO3C018339.2.1"/>
    <property type="gene ID" value="MELO3C018339.2"/>
</dbReference>
<feature type="region of interest" description="Disordered" evidence="1">
    <location>
        <begin position="1"/>
        <end position="27"/>
    </location>
</feature>